<reference evidence="7 8" key="1">
    <citation type="submission" date="2007-06" db="EMBL/GenBank/DDBJ databases">
        <authorList>
            <person name="Shimkets L."/>
            <person name="Ferriera S."/>
            <person name="Johnson J."/>
            <person name="Kravitz S."/>
            <person name="Beeson K."/>
            <person name="Sutton G."/>
            <person name="Rogers Y.-H."/>
            <person name="Friedman R."/>
            <person name="Frazier M."/>
            <person name="Venter J.C."/>
        </authorList>
    </citation>
    <scope>NUCLEOTIDE SEQUENCE [LARGE SCALE GENOMIC DNA]</scope>
    <source>
        <strain evidence="7 8">SIR-1</strain>
    </source>
</reference>
<dbReference type="Pfam" id="PF12256">
    <property type="entry name" value="TcdB_toxin_midN"/>
    <property type="match status" value="1"/>
</dbReference>
<keyword evidence="8" id="KW-1185">Reference proteome</keyword>
<evidence type="ECO:0000256" key="2">
    <source>
        <dbReference type="ARBA" id="ARBA00022525"/>
    </source>
</evidence>
<proteinExistence type="predicted"/>
<dbReference type="eggNOG" id="COG3210">
    <property type="taxonomic scope" value="Bacteria"/>
</dbReference>
<dbReference type="GO" id="GO:0005737">
    <property type="term" value="C:cytoplasm"/>
    <property type="evidence" value="ECO:0007669"/>
    <property type="project" value="InterPro"/>
</dbReference>
<comment type="subcellular location">
    <subcellularLocation>
        <location evidence="1">Secreted</location>
    </subcellularLocation>
</comment>
<dbReference type="PANTHER" id="PTHR32305">
    <property type="match status" value="1"/>
</dbReference>
<dbReference type="RefSeq" id="WP_006971139.1">
    <property type="nucleotide sequence ID" value="NZ_ABCS01000017.1"/>
</dbReference>
<dbReference type="InterPro" id="IPR050708">
    <property type="entry name" value="T6SS_VgrG/RHS"/>
</dbReference>
<keyword evidence="3" id="KW-0843">Virulence</keyword>
<name>A6G340_9BACT</name>
<accession>A6G340</accession>
<dbReference type="STRING" id="391625.PPSIR1_16425"/>
<feature type="domain" description="Insecticide toxin TcdB middle/N-terminal" evidence="6">
    <location>
        <begin position="733"/>
        <end position="867"/>
    </location>
</feature>
<feature type="region of interest" description="Disordered" evidence="4">
    <location>
        <begin position="2158"/>
        <end position="2192"/>
    </location>
</feature>
<dbReference type="EMBL" id="ABCS01000017">
    <property type="protein sequence ID" value="EDM79665.1"/>
    <property type="molecule type" value="Genomic_DNA"/>
</dbReference>
<dbReference type="Gene3D" id="2.180.10.10">
    <property type="entry name" value="RHS repeat-associated core"/>
    <property type="match status" value="2"/>
</dbReference>
<dbReference type="InterPro" id="IPR022385">
    <property type="entry name" value="Rhs_assc_core"/>
</dbReference>
<feature type="region of interest" description="Disordered" evidence="4">
    <location>
        <begin position="2384"/>
        <end position="2404"/>
    </location>
</feature>
<feature type="domain" description="Insecticide toxin TcdB middle/C-terminal" evidence="5">
    <location>
        <begin position="944"/>
        <end position="1042"/>
    </location>
</feature>
<feature type="compositionally biased region" description="Polar residues" evidence="4">
    <location>
        <begin position="69"/>
        <end position="81"/>
    </location>
</feature>
<feature type="region of interest" description="Disordered" evidence="4">
    <location>
        <begin position="2228"/>
        <end position="2259"/>
    </location>
</feature>
<feature type="compositionally biased region" description="Low complexity" evidence="4">
    <location>
        <begin position="2234"/>
        <end position="2259"/>
    </location>
</feature>
<feature type="region of interest" description="Disordered" evidence="4">
    <location>
        <begin position="1853"/>
        <end position="1880"/>
    </location>
</feature>
<evidence type="ECO:0000256" key="4">
    <source>
        <dbReference type="SAM" id="MobiDB-lite"/>
    </source>
</evidence>
<dbReference type="OrthoDB" id="173976at2"/>
<dbReference type="Pfam" id="PF12255">
    <property type="entry name" value="TcdB_toxin_midC"/>
    <property type="match status" value="1"/>
</dbReference>
<dbReference type="Proteomes" id="UP000005801">
    <property type="component" value="Unassembled WGS sequence"/>
</dbReference>
<dbReference type="NCBIfam" id="TIGR03696">
    <property type="entry name" value="Rhs_assc_core"/>
    <property type="match status" value="1"/>
</dbReference>
<comment type="caution">
    <text evidence="7">The sequence shown here is derived from an EMBL/GenBank/DDBJ whole genome shotgun (WGS) entry which is preliminary data.</text>
</comment>
<evidence type="ECO:0000259" key="6">
    <source>
        <dbReference type="Pfam" id="PF12256"/>
    </source>
</evidence>
<dbReference type="SUPFAM" id="SSF69318">
    <property type="entry name" value="Integrin alpha N-terminal domain"/>
    <property type="match status" value="1"/>
</dbReference>
<dbReference type="GO" id="GO:0005576">
    <property type="term" value="C:extracellular region"/>
    <property type="evidence" value="ECO:0007669"/>
    <property type="project" value="UniProtKB-SubCell"/>
</dbReference>
<gene>
    <name evidence="7" type="ORF">PPSIR1_16425</name>
</gene>
<evidence type="ECO:0000256" key="1">
    <source>
        <dbReference type="ARBA" id="ARBA00004613"/>
    </source>
</evidence>
<dbReference type="Pfam" id="PF03534">
    <property type="entry name" value="SpvB"/>
    <property type="match status" value="1"/>
</dbReference>
<dbReference type="InterPro" id="IPR022044">
    <property type="entry name" value="TcdB_toxin_mid/C"/>
</dbReference>
<feature type="region of interest" description="Disordered" evidence="4">
    <location>
        <begin position="1"/>
        <end position="81"/>
    </location>
</feature>
<evidence type="ECO:0000256" key="3">
    <source>
        <dbReference type="ARBA" id="ARBA00023026"/>
    </source>
</evidence>
<dbReference type="PANTHER" id="PTHR32305:SF15">
    <property type="entry name" value="PROTEIN RHSA-RELATED"/>
    <property type="match status" value="1"/>
</dbReference>
<keyword evidence="2" id="KW-0964">Secreted</keyword>
<dbReference type="PRINTS" id="PR01341">
    <property type="entry name" value="SALSPVBPROT"/>
</dbReference>
<dbReference type="InterPro" id="IPR022045">
    <property type="entry name" value="TcdB_toxin_mid/N"/>
</dbReference>
<evidence type="ECO:0000313" key="8">
    <source>
        <dbReference type="Proteomes" id="UP000005801"/>
    </source>
</evidence>
<dbReference type="InterPro" id="IPR028994">
    <property type="entry name" value="Integrin_alpha_N"/>
</dbReference>
<evidence type="ECO:0000313" key="7">
    <source>
        <dbReference type="EMBL" id="EDM79665.1"/>
    </source>
</evidence>
<evidence type="ECO:0000259" key="5">
    <source>
        <dbReference type="Pfam" id="PF12255"/>
    </source>
</evidence>
<sequence length="2523" mass="275917">MSDEKFKGPGQTSGPSLPIHGPQPREPFNAGVTPGRDAPGMGVQSKDDANPFTGQLRSPFGGGADSGQVAPTATFAPSISLPTGGGALRSIGEKFSPNPFTGGGSMAVPIATSPGRGGFGPSLSLSYSSGLGNGPFGLGWMLGVPAISRKTDKGLPEYRDDDPDLTRRDTFVLAGVEDLVHVLDEQGEPWVTVRDGHRVHRFCPRVEGGFSRIERWRSLSTGEVHWRTLSPGNVTSIFGKSASARISDPKEPSRVFSWLLEESHDDRGNIVVYRYKQDDLEGVDTHAPYERPRIEENPVQAQRYLERILYGNATPFQQGGWLFEAVLDYGEYGTDQPNDQLEVSTTPVRPWPARLDTFSTHRAGFELRTRRLCRRVLMFHHFAELGPGPTLVASTDFIHAEDPALTRIVGVVQRSYLRDEQTGFYDSAALPTLEFDYSEPVIDETLHEVRDPTTLRNLPAGLDGRQHRLVDLDGEGLPGIVTEHAGTWSFKRGLGDGRFGAPVVLPSRPTNLAAPGTQLMDLDGDGRKELVSFVAPTPGFFRRTADESWGSFQRFSSVPNIDWQSPNVQLLDLSGDGFPDILVDRGRDFVWYRSKGAEGFEAPRVVPNPRDDRSRPVTWFSDARTAIQLADMTGDGLVDLVRIRNGEVLYWANLGHGRFGPPVRMAGLSPFAPGKLFEPSRLRLADVDGSGATDIFYLDDRGASYYRNLAGNTFAAKQRLNRFPGLRSVDWAEVVDFKGTGTACLVWSSALPSGRGPQRGGLRYIDLMSGQKPHLLVASRNNMGAETRVAYAPSTKFYLVDKAAGRPWATKLPFPVHVVERVESLDHVSRQRHVQRSAYHHGVFDGQEREFRGFGMVETWDTESFEEFSQDGLFALEQFDNVVEEGLHQPPVHTKTWFHTGAYLGAEDLAAKFEAEYWAGDVQAPSLPKPSLPAGLTGQEAREATRAFAGMTLRSEVYALDGSLEASLPYTVSQATFEVRQLQHRGPNRYGVYQALPRESVALHYERVADDPRVAHSFVVETDAYGTPLRSAELVYPRRVPQYPEQGQLHATLSEASVVHLDGLDDALRLAVPVEARAYELTGLDLGGSLYTSWQAVRDAADTATELAFEATPTPGQLQKRLLTHSRTRYLADDLSSPLAQGVVESKALVHDSQALAMTEAQRQAVFSSLTGAPTNTELQTEGGYLLEGGNWWLRSGHPTYDASKFFAVTSVTDPFGHTYSTAYDAYSLLTTSSTDPLGNTVTAEHDYRLLTPWQLTDANGNRTQVAFDVLGFVSKTAVMGKIGDSDGDTLADPTTTFEYDLHTWQTTGKPNWAKTRTRETHADPSTAWLEQRTYFSGAGQTLMVKAQARPGLAPSRDASGALILDAEQQPVLVDTSPALRWVGNGRAIRDNKGNVLEAYEPYFSSTPEFEDEAELVEQGVTAVNHYDPLGRLTRTDLPNGTFSRVEFTPWQQTAHTVNDTVLDSSWYASRFDYAGSDVALLKEKRAALEAAKHANTPSVTHLDSLGRPFLAIAHNKDLQGNDEFFQTKSVLDIQGHVLDVIDARGNSAERRTYGPLGQSLKVESVDAGDRWHLRNALGQPMRSWDSRGHRFRVTHDTLHRPVDRFVSHAGAPEQLLGRTVYGDSLATPEVTNHRGRVYRVYDGAGVATTEAFDFKGLALSETRQLALDPKTTPDWSPLTPHATVDAMATAAAPLLDAETFSASSQRDALGRTIEAISPDGSRTRYAYDEGGGLRQVTLEPRGATPAQTVVGDMSYDAKGQRLQVVYGPAASPTSTTDYTYDPQTYRLTRLKTTRGSDSERLQSLHYHYDPAGNITDIRDTAQQTVFFQNTVVEAANSYTYDAVGRLIEATGREHASQGTAQRTHAQLPVGPQPMTSDPSAMRRYTQRYTYDAAGNILKLQHIPSSGTGWTRHYAYATDGNRLLSTSAPGDLPNPGGGPYSHSYTYDAHGSMVTMPHLPAMTWNPLDQLQHATAGTQEVYFQYAGGSNRSRKFTEHAGGTTEERIYLGPFELYRKRINGQLDLERETLHVSDGTGRICMVETKTADAGTPVPSPTPMWRFQLSNHLGSTATEVTETGAVISHEEYHPYGTSAYRSVDSSIDVSARRYRHTGMERDEETGLGYHTARYYAPWLGRWTAADPSGLSGGIDRYCYAAGNPARNTDQNGKHPPDESETLDSQWAASSAPTEGPGFTETYLGQSIHVSTEAYTGSVWVAADENPQEVIAQKVASEEARLSSAAEPERTPAPAHTATPATSTPAQPAQLYALPPVVPKYQRSEGNFGRQFEAAAQEMTLASNPLGGRMLMGGFWLALAPMALAEDFGEALYNVPYHADLMGQYAARMYLEPDAERALGDFGASFQHFTAGFGGALEWATVGVGTFSSIPRRTMSPSAPPAAEGGRPVTSEGTANRTQFEQLKADLAQQELAGAEPVGSALKQAGPFSPRTFGSNIDISHASPTFARDMVSQGQHFTIRGGDGVTRNLTQVIGEVDGVEGVFEFIVGPKGLTHQRFIPGGKITGFPNQRP</sequence>
<dbReference type="InterPro" id="IPR003284">
    <property type="entry name" value="Sal_SpvB"/>
</dbReference>
<protein>
    <submittedName>
        <fullName evidence="7">Uncharacterized protein</fullName>
    </submittedName>
</protein>
<dbReference type="eggNOG" id="COG3209">
    <property type="taxonomic scope" value="Bacteria"/>
</dbReference>
<organism evidence="7 8">
    <name type="scientific">Plesiocystis pacifica SIR-1</name>
    <dbReference type="NCBI Taxonomy" id="391625"/>
    <lineage>
        <taxon>Bacteria</taxon>
        <taxon>Pseudomonadati</taxon>
        <taxon>Myxococcota</taxon>
        <taxon>Polyangia</taxon>
        <taxon>Nannocystales</taxon>
        <taxon>Nannocystaceae</taxon>
        <taxon>Plesiocystis</taxon>
    </lineage>
</organism>
<feature type="compositionally biased region" description="Polar residues" evidence="4">
    <location>
        <begin position="2175"/>
        <end position="2185"/>
    </location>
</feature>